<dbReference type="Proteomes" id="UP000186176">
    <property type="component" value="Unassembled WGS sequence"/>
</dbReference>
<evidence type="ECO:0000313" key="2">
    <source>
        <dbReference type="Proteomes" id="UP000186176"/>
    </source>
</evidence>
<organism evidence="1 2">
    <name type="scientific">Cryptosporidium ubiquitum</name>
    <dbReference type="NCBI Taxonomy" id="857276"/>
    <lineage>
        <taxon>Eukaryota</taxon>
        <taxon>Sar</taxon>
        <taxon>Alveolata</taxon>
        <taxon>Apicomplexa</taxon>
        <taxon>Conoidasida</taxon>
        <taxon>Coccidia</taxon>
        <taxon>Eucoccidiorida</taxon>
        <taxon>Eimeriorina</taxon>
        <taxon>Cryptosporidiidae</taxon>
        <taxon>Cryptosporidium</taxon>
    </lineage>
</organism>
<reference evidence="1 2" key="1">
    <citation type="submission" date="2016-10" db="EMBL/GenBank/DDBJ databases">
        <title>Reductive evolution of mitochondrial metabolism and differential evolution of invasion-related proteins in Cryptosporidium.</title>
        <authorList>
            <person name="Liu S."/>
            <person name="Roellig D.M."/>
            <person name="Guo Y."/>
            <person name="Li N."/>
            <person name="Frace M.A."/>
            <person name="Tang K."/>
            <person name="Zhang L."/>
            <person name="Feng Y."/>
            <person name="Xiao L."/>
        </authorList>
    </citation>
    <scope>NUCLEOTIDE SEQUENCE [LARGE SCALE GENOMIC DNA]</scope>
    <source>
        <strain evidence="1">39726</strain>
    </source>
</reference>
<dbReference type="VEuPathDB" id="CryptoDB:cubi_00516"/>
<evidence type="ECO:0000313" key="1">
    <source>
        <dbReference type="EMBL" id="OII72521.1"/>
    </source>
</evidence>
<gene>
    <name evidence="1" type="ORF">cubi_00516</name>
</gene>
<dbReference type="AlphaFoldDB" id="A0A1J4ME77"/>
<dbReference type="EMBL" id="LRBP01000022">
    <property type="protein sequence ID" value="OII72521.1"/>
    <property type="molecule type" value="Genomic_DNA"/>
</dbReference>
<sequence>MELIELPKRQWYHVSGSSLDIKIPSSHNASTSQAVSLLQCNREYVVHMFSDVPRVIMLDSGINSQEELNNGSKCSSKLSGLGMENFSLSKVSNNIVYIKGKELSIVNIQSDTVNTLVRGNSHWKSVVFNPLDDRCFVAWSKYSVCLWNRSSYEYHILQECSNSNKSKNTQTSSSNLSGCVLINYPDDIKISNCHFVGDLIILFTSNGYYDTFSSNLSPGEYYRSLMSRQIIDSNSLLLDTAVYPNIRIRDSSVSHNNVIVALLSVEKDVYSVRIYNLPIDSNNNFADTTLLQSINVHIMDENKNSQYNAHIIGPNWGEYFAIQIFNQLIVCSVGEELPIKSLFFFPSRLLETAAFRPPKNVTWLDVGKTKSSENLCKQPIEIFVSNIFGGLESITIPPVLELDTNKIHHSSETISTPNDVFAISLSNQKNTVDLKDEMADDYYSVLMANTSQKVEKNDFQYNKTPQSKLTSDRSNLLTSIFSTLNMEEKKTMNNSQSKNINRSNIGNIDTSLNNQIVEVIKDEFKKLSVSFSKEINDSISSAIGRLLKPIERDFQSIRSHLSGIEKSINNNYVSTNSISKIETNVKEFFTNTSDKLANMDACISRLAKESRNVSEKIIKLNKQCENMNSSPIDDFTQVVADSFGTLTNAVTQLQTSVNRLESQINSGITLKTPTPDNSIINKGTQSIALQIEEALKQKHYDRAFAIAISADQSTLSQSDKRHISNGECFVLNLAYKFDPCIWLDDPLPISHPVILGISKILSDTLPSLIESFKTSNSFSQNNSILDLKLRILWIKETIHCFEPFTDALTPSDVMQILNEISESMNKCINIINSVIDVNKTINYMPPACLTDGSIISDITSILRHIRRTTRNIASGMK</sequence>
<comment type="caution">
    <text evidence="1">The sequence shown here is derived from an EMBL/GenBank/DDBJ whole genome shotgun (WGS) entry which is preliminary data.</text>
</comment>
<accession>A0A1J4ME77</accession>
<proteinExistence type="predicted"/>
<name>A0A1J4ME77_9CRYT</name>
<protein>
    <submittedName>
        <fullName evidence="1">Uncharacterized protein</fullName>
    </submittedName>
</protein>
<dbReference type="RefSeq" id="XP_028874019.1">
    <property type="nucleotide sequence ID" value="XM_029017530.1"/>
</dbReference>
<dbReference type="GeneID" id="39977309"/>
<keyword evidence="2" id="KW-1185">Reference proteome</keyword>
<dbReference type="OrthoDB" id="340226at2759"/>